<evidence type="ECO:0000256" key="1">
    <source>
        <dbReference type="ARBA" id="ARBA00022679"/>
    </source>
</evidence>
<dbReference type="PROSITE" id="PS50003">
    <property type="entry name" value="PH_DOMAIN"/>
    <property type="match status" value="1"/>
</dbReference>
<dbReference type="OrthoDB" id="437878at2759"/>
<dbReference type="InterPro" id="IPR016181">
    <property type="entry name" value="Acyl_CoA_acyltransferase"/>
</dbReference>
<dbReference type="AlphaFoldDB" id="A0A9P1BI39"/>
<keyword evidence="2" id="KW-0479">Metal-binding</keyword>
<dbReference type="CDD" id="cd00821">
    <property type="entry name" value="PH"/>
    <property type="match status" value="1"/>
</dbReference>
<keyword evidence="1" id="KW-0808">Transferase</keyword>
<evidence type="ECO:0000256" key="6">
    <source>
        <dbReference type="SAM" id="MobiDB-lite"/>
    </source>
</evidence>
<dbReference type="SMART" id="SM00233">
    <property type="entry name" value="PH"/>
    <property type="match status" value="2"/>
</dbReference>
<dbReference type="PANTHER" id="PTHR42919:SF8">
    <property type="entry name" value="N-ALPHA-ACETYLTRANSFERASE 50"/>
    <property type="match status" value="1"/>
</dbReference>
<reference evidence="10" key="2">
    <citation type="submission" date="2024-04" db="EMBL/GenBank/DDBJ databases">
        <authorList>
            <person name="Chen Y."/>
            <person name="Shah S."/>
            <person name="Dougan E. K."/>
            <person name="Thang M."/>
            <person name="Chan C."/>
        </authorList>
    </citation>
    <scope>NUCLEOTIDE SEQUENCE [LARGE SCALE GENOMIC DNA]</scope>
</reference>
<dbReference type="SUPFAM" id="SSF55729">
    <property type="entry name" value="Acyl-CoA N-acyltransferases (Nat)"/>
    <property type="match status" value="1"/>
</dbReference>
<dbReference type="Gene3D" id="2.30.29.30">
    <property type="entry name" value="Pleckstrin-homology domain (PH domain)/Phosphotyrosine-binding domain (PTB)"/>
    <property type="match status" value="2"/>
</dbReference>
<dbReference type="Pfam" id="PF00583">
    <property type="entry name" value="Acetyltransf_1"/>
    <property type="match status" value="1"/>
</dbReference>
<feature type="domain" description="N-acetyltransferase" evidence="8">
    <location>
        <begin position="379"/>
        <end position="529"/>
    </location>
</feature>
<dbReference type="Gene3D" id="3.30.60.90">
    <property type="match status" value="1"/>
</dbReference>
<comment type="caution">
    <text evidence="9">The sequence shown here is derived from an EMBL/GenBank/DDBJ whole genome shotgun (WGS) entry which is preliminary data.</text>
</comment>
<dbReference type="InterPro" id="IPR011993">
    <property type="entry name" value="PH-like_dom_sf"/>
</dbReference>
<dbReference type="PROSITE" id="PS51186">
    <property type="entry name" value="GNAT"/>
    <property type="match status" value="1"/>
</dbReference>
<dbReference type="CDD" id="cd04301">
    <property type="entry name" value="NAT_SF"/>
    <property type="match status" value="1"/>
</dbReference>
<feature type="region of interest" description="Disordered" evidence="6">
    <location>
        <begin position="768"/>
        <end position="793"/>
    </location>
</feature>
<evidence type="ECO:0000313" key="12">
    <source>
        <dbReference type="Proteomes" id="UP001152797"/>
    </source>
</evidence>
<dbReference type="GO" id="GO:0008270">
    <property type="term" value="F:zinc ion binding"/>
    <property type="evidence" value="ECO:0007669"/>
    <property type="project" value="UniProtKB-KW"/>
</dbReference>
<proteinExistence type="predicted"/>
<evidence type="ECO:0000256" key="2">
    <source>
        <dbReference type="ARBA" id="ARBA00022723"/>
    </source>
</evidence>
<keyword evidence="12" id="KW-1185">Reference proteome</keyword>
<dbReference type="SUPFAM" id="SSF50729">
    <property type="entry name" value="PH domain-like"/>
    <property type="match status" value="2"/>
</dbReference>
<dbReference type="EMBL" id="CAMXCT020000043">
    <property type="protein sequence ID" value="CAL1126300.1"/>
    <property type="molecule type" value="Genomic_DNA"/>
</dbReference>
<keyword evidence="3" id="KW-0863">Zinc-finger</keyword>
<dbReference type="SUPFAM" id="SSF57850">
    <property type="entry name" value="RING/U-box"/>
    <property type="match status" value="1"/>
</dbReference>
<gene>
    <name evidence="9" type="ORF">C1SCF055_LOCUS1460</name>
</gene>
<evidence type="ECO:0000256" key="5">
    <source>
        <dbReference type="ARBA" id="ARBA00023315"/>
    </source>
</evidence>
<dbReference type="GO" id="GO:0016747">
    <property type="term" value="F:acyltransferase activity, transferring groups other than amino-acyl groups"/>
    <property type="evidence" value="ECO:0007669"/>
    <property type="project" value="InterPro"/>
</dbReference>
<accession>A0A9P1BI39</accession>
<dbReference type="EMBL" id="CAMXCT030000043">
    <property type="protein sequence ID" value="CAL4760237.1"/>
    <property type="molecule type" value="Genomic_DNA"/>
</dbReference>
<dbReference type="Proteomes" id="UP001152797">
    <property type="component" value="Unassembled WGS sequence"/>
</dbReference>
<evidence type="ECO:0000313" key="10">
    <source>
        <dbReference type="EMBL" id="CAL1126300.1"/>
    </source>
</evidence>
<reference evidence="9" key="1">
    <citation type="submission" date="2022-10" db="EMBL/GenBank/DDBJ databases">
        <authorList>
            <person name="Chen Y."/>
            <person name="Dougan E. K."/>
            <person name="Chan C."/>
            <person name="Rhodes N."/>
            <person name="Thang M."/>
        </authorList>
    </citation>
    <scope>NUCLEOTIDE SEQUENCE</scope>
</reference>
<evidence type="ECO:0000256" key="3">
    <source>
        <dbReference type="ARBA" id="ARBA00022771"/>
    </source>
</evidence>
<dbReference type="InterPro" id="IPR000182">
    <property type="entry name" value="GNAT_dom"/>
</dbReference>
<dbReference type="InterPro" id="IPR051556">
    <property type="entry name" value="N-term/lysine_N-AcTrnsfr"/>
</dbReference>
<dbReference type="PANTHER" id="PTHR42919">
    <property type="entry name" value="N-ALPHA-ACETYLTRANSFERASE"/>
    <property type="match status" value="1"/>
</dbReference>
<dbReference type="Gene3D" id="3.40.630.30">
    <property type="match status" value="1"/>
</dbReference>
<dbReference type="InterPro" id="IPR001849">
    <property type="entry name" value="PH_domain"/>
</dbReference>
<name>A0A9P1BI39_9DINO</name>
<dbReference type="SMART" id="SM00291">
    <property type="entry name" value="ZnF_ZZ"/>
    <property type="match status" value="1"/>
</dbReference>
<dbReference type="InterPro" id="IPR000433">
    <property type="entry name" value="Znf_ZZ"/>
</dbReference>
<dbReference type="CDD" id="cd02340">
    <property type="entry name" value="ZZ_NBR1_like"/>
    <property type="match status" value="1"/>
</dbReference>
<evidence type="ECO:0000259" key="7">
    <source>
        <dbReference type="PROSITE" id="PS50003"/>
    </source>
</evidence>
<organism evidence="9">
    <name type="scientific">Cladocopium goreaui</name>
    <dbReference type="NCBI Taxonomy" id="2562237"/>
    <lineage>
        <taxon>Eukaryota</taxon>
        <taxon>Sar</taxon>
        <taxon>Alveolata</taxon>
        <taxon>Dinophyceae</taxon>
        <taxon>Suessiales</taxon>
        <taxon>Symbiodiniaceae</taxon>
        <taxon>Cladocopium</taxon>
    </lineage>
</organism>
<feature type="domain" description="PH" evidence="7">
    <location>
        <begin position="3"/>
        <end position="95"/>
    </location>
</feature>
<keyword evidence="5" id="KW-0012">Acyltransferase</keyword>
<evidence type="ECO:0000256" key="4">
    <source>
        <dbReference type="ARBA" id="ARBA00022833"/>
    </source>
</evidence>
<dbReference type="Pfam" id="PF00569">
    <property type="entry name" value="ZZ"/>
    <property type="match status" value="1"/>
</dbReference>
<protein>
    <submittedName>
        <fullName evidence="11">N-terminal acetyltransferase A complex catalytic subunit ard1 (NatA complex subunit ARD1)</fullName>
    </submittedName>
</protein>
<keyword evidence="4" id="KW-0862">Zinc</keyword>
<dbReference type="InterPro" id="IPR043145">
    <property type="entry name" value="Znf_ZZ_sf"/>
</dbReference>
<evidence type="ECO:0000313" key="9">
    <source>
        <dbReference type="EMBL" id="CAI3972925.1"/>
    </source>
</evidence>
<dbReference type="EMBL" id="CAMXCT010000043">
    <property type="protein sequence ID" value="CAI3972925.1"/>
    <property type="molecule type" value="Genomic_DNA"/>
</dbReference>
<evidence type="ECO:0000259" key="8">
    <source>
        <dbReference type="PROSITE" id="PS51186"/>
    </source>
</evidence>
<sequence>MAKASQRGWLLSKNGEQQFLVLRGSTLRVFSAETKKRKIGLPDVILRLDYAEVEALTGQRFEVRTQTPSKASHVFQAKSEEKTREWVMNLSQHIAETKTRFDQYIQILTEGGTAYKYNYSNSKRMRRHFWVDLQKVELCWSKAKSEGEEPQMMSLRDSVGLIYGPMTTTFQRCENLEDLPWTCFSILFSDRTLDMAVPSQMESWFLGLQFYLIGRSNCVSCITEAQFVFRRAWPSLTWIRGTGDMTSQQVVVRFPKVPRASPQAAGDRCGSLVQGTRFKCLVCPDFDLCEACLRKGCPVMKPCTAEAEVHQESHELLLLPKATPSSTVAELCRAFRGSASTSELEPSQEGPMVLCLCGERKSCCGCGRPALWLPGGTGAAARATQMADLDPVISVENICFMEPISRDTFEAILQEQSYITYVAETPAGRSAGYLTLELRGDSQGYVMSLAVLPVFRCRGVARQLLQHALQKAFQDGAKTVKLHVHTQNVGAIRLYRRCGFEILCEASDFYGSGDDLQRGNAYLMGCSLATPQVYHKLSTSAHKHGYTTWVYLTSRVKALGQDAAFREALDHAHAGGDFTYQAKCDVDPTTEALDAKAERRAARAERQKLRQKKVWLMVALVKCPDLLHPKSSVLMSGFNGASTLSCLSHPYFEKDTLQLKHFFRSSPDLSTMMALAALLPLALADVPLANFGAKGAAFEFKGLRDRSKSGWSNFHLDSEQHVAIFAGEVVDVGLQPGFIKAVASGTFPDASSASAGAVVLLVRSRTPEQERRPALVNPDATSNADNEALKLAP</sequence>
<evidence type="ECO:0000313" key="11">
    <source>
        <dbReference type="EMBL" id="CAL4760237.1"/>
    </source>
</evidence>